<dbReference type="Gene3D" id="3.30.70.3550">
    <property type="entry name" value="Leucyl/phenylalanyl-tRNA-protein transferase, N-terminal domain"/>
    <property type="match status" value="1"/>
</dbReference>
<dbReference type="NCBIfam" id="TIGR00667">
    <property type="entry name" value="aat"/>
    <property type="match status" value="1"/>
</dbReference>
<keyword evidence="1 4" id="KW-0963">Cytoplasm</keyword>
<dbReference type="GO" id="GO:0005737">
    <property type="term" value="C:cytoplasm"/>
    <property type="evidence" value="ECO:0007669"/>
    <property type="project" value="UniProtKB-SubCell"/>
</dbReference>
<reference evidence="5" key="2">
    <citation type="submission" date="2021-04" db="EMBL/GenBank/DDBJ databases">
        <authorList>
            <person name="Gilroy R."/>
        </authorList>
    </citation>
    <scope>NUCLEOTIDE SEQUENCE</scope>
    <source>
        <strain evidence="5">Gambia15-2214</strain>
    </source>
</reference>
<evidence type="ECO:0000256" key="4">
    <source>
        <dbReference type="HAMAP-Rule" id="MF_00688"/>
    </source>
</evidence>
<comment type="similarity">
    <text evidence="4">Belongs to the L/F-transferase family.</text>
</comment>
<sequence>MAQNSCDAKQDSPFNLIVFPQPDSSGVVAVTDFINTDIVYSGYIQGIFPWFNEDEGEAVVWWSPDPRFVLLPENIHVSSRLKRFIRHSPYKYTFDKDFDGVIERCRTVKRPGQDGTWIGPSMIKTYKQLHRLGIAHSVEVWHEDALVGGFYGVLIGQVFFGESMFSLMSNTATSALGIFFDVFFSCGGRMIDSQVYTDNIARFGGKNISRTAFLRLEKDMLFSPLSEEVKDAFEKHPAVCKRL</sequence>
<comment type="catalytic activity">
    <reaction evidence="4">
        <text>L-phenylalanyl-tRNA(Phe) + an N-terminal L-alpha-aminoacyl-[protein] = an N-terminal L-phenylalanyl-L-alpha-aminoacyl-[protein] + tRNA(Phe)</text>
        <dbReference type="Rhea" id="RHEA:43632"/>
        <dbReference type="Rhea" id="RHEA-COMP:9668"/>
        <dbReference type="Rhea" id="RHEA-COMP:9699"/>
        <dbReference type="Rhea" id="RHEA-COMP:10636"/>
        <dbReference type="Rhea" id="RHEA-COMP:10637"/>
        <dbReference type="ChEBI" id="CHEBI:78442"/>
        <dbReference type="ChEBI" id="CHEBI:78531"/>
        <dbReference type="ChEBI" id="CHEBI:78597"/>
        <dbReference type="ChEBI" id="CHEBI:83561"/>
        <dbReference type="EC" id="2.3.2.6"/>
    </reaction>
</comment>
<comment type="caution">
    <text evidence="5">The sequence shown here is derived from an EMBL/GenBank/DDBJ whole genome shotgun (WGS) entry which is preliminary data.</text>
</comment>
<dbReference type="AlphaFoldDB" id="A0A9E2NYX0"/>
<dbReference type="PANTHER" id="PTHR30098:SF2">
    <property type="entry name" value="LEUCYL_PHENYLALANYL-TRNA--PROTEIN TRANSFERASE"/>
    <property type="match status" value="1"/>
</dbReference>
<dbReference type="InterPro" id="IPR042221">
    <property type="entry name" value="Leu/Phe-tRNA_Trfase_N"/>
</dbReference>
<reference evidence="5" key="1">
    <citation type="journal article" date="2021" name="PeerJ">
        <title>Extensive microbial diversity within the chicken gut microbiome revealed by metagenomics and culture.</title>
        <authorList>
            <person name="Gilroy R."/>
            <person name="Ravi A."/>
            <person name="Getino M."/>
            <person name="Pursley I."/>
            <person name="Horton D.L."/>
            <person name="Alikhan N.F."/>
            <person name="Baker D."/>
            <person name="Gharbi K."/>
            <person name="Hall N."/>
            <person name="Watson M."/>
            <person name="Adriaenssens E.M."/>
            <person name="Foster-Nyarko E."/>
            <person name="Jarju S."/>
            <person name="Secka A."/>
            <person name="Antonio M."/>
            <person name="Oren A."/>
            <person name="Chaudhuri R.R."/>
            <person name="La Ragione R."/>
            <person name="Hildebrand F."/>
            <person name="Pallen M.J."/>
        </authorList>
    </citation>
    <scope>NUCLEOTIDE SEQUENCE</scope>
    <source>
        <strain evidence="5">Gambia15-2214</strain>
    </source>
</reference>
<accession>A0A9E2NYX0</accession>
<name>A0A9E2NYX0_9SPIR</name>
<dbReference type="PANTHER" id="PTHR30098">
    <property type="entry name" value="LEUCYL/PHENYLALANYL-TRNA--PROTEIN TRANSFERASE"/>
    <property type="match status" value="1"/>
</dbReference>
<dbReference type="SUPFAM" id="SSF55729">
    <property type="entry name" value="Acyl-CoA N-acyltransferases (Nat)"/>
    <property type="match status" value="1"/>
</dbReference>
<dbReference type="InterPro" id="IPR016181">
    <property type="entry name" value="Acyl_CoA_acyltransferase"/>
</dbReference>
<organism evidence="5 6">
    <name type="scientific">Candidatus Treponema excrementipullorum</name>
    <dbReference type="NCBI Taxonomy" id="2838768"/>
    <lineage>
        <taxon>Bacteria</taxon>
        <taxon>Pseudomonadati</taxon>
        <taxon>Spirochaetota</taxon>
        <taxon>Spirochaetia</taxon>
        <taxon>Spirochaetales</taxon>
        <taxon>Treponemataceae</taxon>
        <taxon>Treponema</taxon>
    </lineage>
</organism>
<comment type="subcellular location">
    <subcellularLocation>
        <location evidence="4">Cytoplasm</location>
    </subcellularLocation>
</comment>
<evidence type="ECO:0000313" key="6">
    <source>
        <dbReference type="Proteomes" id="UP000823914"/>
    </source>
</evidence>
<dbReference type="InterPro" id="IPR004616">
    <property type="entry name" value="Leu/Phe-tRNA_Trfase"/>
</dbReference>
<dbReference type="Gene3D" id="3.40.630.70">
    <property type="entry name" value="Leucyl/phenylalanyl-tRNA-protein transferase, C-terminal domain"/>
    <property type="match status" value="1"/>
</dbReference>
<dbReference type="GO" id="GO:0008914">
    <property type="term" value="F:leucyl-tRNA--protein transferase activity"/>
    <property type="evidence" value="ECO:0007669"/>
    <property type="project" value="UniProtKB-UniRule"/>
</dbReference>
<dbReference type="InterPro" id="IPR042203">
    <property type="entry name" value="Leu/Phe-tRNA_Trfase_C"/>
</dbReference>
<evidence type="ECO:0000256" key="2">
    <source>
        <dbReference type="ARBA" id="ARBA00022679"/>
    </source>
</evidence>
<dbReference type="Proteomes" id="UP000823914">
    <property type="component" value="Unassembled WGS sequence"/>
</dbReference>
<dbReference type="GO" id="GO:0030163">
    <property type="term" value="P:protein catabolic process"/>
    <property type="evidence" value="ECO:0007669"/>
    <property type="project" value="UniProtKB-UniRule"/>
</dbReference>
<evidence type="ECO:0000256" key="3">
    <source>
        <dbReference type="ARBA" id="ARBA00023315"/>
    </source>
</evidence>
<keyword evidence="2 4" id="KW-0808">Transferase</keyword>
<comment type="catalytic activity">
    <reaction evidence="4">
        <text>N-terminal L-lysyl-[protein] + L-leucyl-tRNA(Leu) = N-terminal L-leucyl-L-lysyl-[protein] + tRNA(Leu) + H(+)</text>
        <dbReference type="Rhea" id="RHEA:12340"/>
        <dbReference type="Rhea" id="RHEA-COMP:9613"/>
        <dbReference type="Rhea" id="RHEA-COMP:9622"/>
        <dbReference type="Rhea" id="RHEA-COMP:12670"/>
        <dbReference type="Rhea" id="RHEA-COMP:12671"/>
        <dbReference type="ChEBI" id="CHEBI:15378"/>
        <dbReference type="ChEBI" id="CHEBI:65249"/>
        <dbReference type="ChEBI" id="CHEBI:78442"/>
        <dbReference type="ChEBI" id="CHEBI:78494"/>
        <dbReference type="ChEBI" id="CHEBI:133043"/>
        <dbReference type="EC" id="2.3.2.6"/>
    </reaction>
</comment>
<dbReference type="EC" id="2.3.2.6" evidence="4"/>
<dbReference type="Pfam" id="PF03588">
    <property type="entry name" value="Leu_Phe_trans"/>
    <property type="match status" value="1"/>
</dbReference>
<evidence type="ECO:0000256" key="1">
    <source>
        <dbReference type="ARBA" id="ARBA00022490"/>
    </source>
</evidence>
<evidence type="ECO:0000313" key="5">
    <source>
        <dbReference type="EMBL" id="MBU3850156.1"/>
    </source>
</evidence>
<comment type="function">
    <text evidence="4">Functions in the N-end rule pathway of protein degradation where it conjugates Leu, Phe and, less efficiently, Met from aminoacyl-tRNAs to the N-termini of proteins containing an N-terminal arginine or lysine.</text>
</comment>
<gene>
    <name evidence="4 5" type="primary">aat</name>
    <name evidence="5" type="ORF">IAA16_06280</name>
</gene>
<proteinExistence type="inferred from homology"/>
<dbReference type="EMBL" id="JAHLFV010000150">
    <property type="protein sequence ID" value="MBU3850156.1"/>
    <property type="molecule type" value="Genomic_DNA"/>
</dbReference>
<protein>
    <recommendedName>
        <fullName evidence="4">Leucyl/phenylalanyl-tRNA--protein transferase</fullName>
        <ecNumber evidence="4">2.3.2.6</ecNumber>
    </recommendedName>
    <alternativeName>
        <fullName evidence="4">L/F-transferase</fullName>
    </alternativeName>
    <alternativeName>
        <fullName evidence="4">Leucyltransferase</fullName>
    </alternativeName>
    <alternativeName>
        <fullName evidence="4">Phenyalanyltransferase</fullName>
    </alternativeName>
</protein>
<keyword evidence="3 4" id="KW-0012">Acyltransferase</keyword>
<comment type="catalytic activity">
    <reaction evidence="4">
        <text>N-terminal L-arginyl-[protein] + L-leucyl-tRNA(Leu) = N-terminal L-leucyl-L-arginyl-[protein] + tRNA(Leu) + H(+)</text>
        <dbReference type="Rhea" id="RHEA:50416"/>
        <dbReference type="Rhea" id="RHEA-COMP:9613"/>
        <dbReference type="Rhea" id="RHEA-COMP:9622"/>
        <dbReference type="Rhea" id="RHEA-COMP:12672"/>
        <dbReference type="Rhea" id="RHEA-COMP:12673"/>
        <dbReference type="ChEBI" id="CHEBI:15378"/>
        <dbReference type="ChEBI" id="CHEBI:64719"/>
        <dbReference type="ChEBI" id="CHEBI:78442"/>
        <dbReference type="ChEBI" id="CHEBI:78494"/>
        <dbReference type="ChEBI" id="CHEBI:133044"/>
        <dbReference type="EC" id="2.3.2.6"/>
    </reaction>
</comment>
<dbReference type="HAMAP" id="MF_00688">
    <property type="entry name" value="Leu_Phe_trans"/>
    <property type="match status" value="1"/>
</dbReference>